<accession>A0A8J2XF95</accession>
<dbReference type="Pfam" id="PF02585">
    <property type="entry name" value="PIG-L"/>
    <property type="match status" value="1"/>
</dbReference>
<dbReference type="PANTHER" id="PTHR12993:SF11">
    <property type="entry name" value="N-ACETYLGLUCOSAMINYL-PHOSPHATIDYLINOSITOL DE-N-ACETYLASE"/>
    <property type="match status" value="1"/>
</dbReference>
<dbReference type="InterPro" id="IPR003737">
    <property type="entry name" value="GlcNAc_PI_deacetylase-related"/>
</dbReference>
<dbReference type="PANTHER" id="PTHR12993">
    <property type="entry name" value="N-ACETYLGLUCOSAMINYL-PHOSPHATIDYLINOSITOL DE-N-ACETYLASE-RELATED"/>
    <property type="match status" value="1"/>
</dbReference>
<dbReference type="InterPro" id="IPR024078">
    <property type="entry name" value="LmbE-like_dom_sf"/>
</dbReference>
<dbReference type="EMBL" id="BMEV01000033">
    <property type="protein sequence ID" value="GFZ77946.1"/>
    <property type="molecule type" value="Genomic_DNA"/>
</dbReference>
<dbReference type="SUPFAM" id="SSF102588">
    <property type="entry name" value="LmbE-like"/>
    <property type="match status" value="1"/>
</dbReference>
<comment type="caution">
    <text evidence="2">The sequence shown here is derived from an EMBL/GenBank/DDBJ whole genome shotgun (WGS) entry which is preliminary data.</text>
</comment>
<reference evidence="2" key="1">
    <citation type="journal article" date="2014" name="Int. J. Syst. Evol. Microbiol.">
        <title>Complete genome sequence of Corynebacterium casei LMG S-19264T (=DSM 44701T), isolated from a smear-ripened cheese.</title>
        <authorList>
            <consortium name="US DOE Joint Genome Institute (JGI-PGF)"/>
            <person name="Walter F."/>
            <person name="Albersmeier A."/>
            <person name="Kalinowski J."/>
            <person name="Ruckert C."/>
        </authorList>
    </citation>
    <scope>NUCLEOTIDE SEQUENCE</scope>
    <source>
        <strain evidence="2">CGMCC 1.12360</strain>
    </source>
</reference>
<dbReference type="Gene3D" id="3.40.50.10320">
    <property type="entry name" value="LmbE-like"/>
    <property type="match status" value="1"/>
</dbReference>
<dbReference type="Proteomes" id="UP000602050">
    <property type="component" value="Unassembled WGS sequence"/>
</dbReference>
<comment type="cofactor">
    <cofactor evidence="1">
        <name>Zn(2+)</name>
        <dbReference type="ChEBI" id="CHEBI:29105"/>
    </cofactor>
</comment>
<evidence type="ECO:0000313" key="2">
    <source>
        <dbReference type="EMBL" id="GFZ77946.1"/>
    </source>
</evidence>
<dbReference type="GO" id="GO:0016811">
    <property type="term" value="F:hydrolase activity, acting on carbon-nitrogen (but not peptide) bonds, in linear amides"/>
    <property type="evidence" value="ECO:0007669"/>
    <property type="project" value="TreeGrafter"/>
</dbReference>
<gene>
    <name evidence="2" type="ORF">GCM10010978_19470</name>
</gene>
<evidence type="ECO:0000313" key="3">
    <source>
        <dbReference type="Proteomes" id="UP000602050"/>
    </source>
</evidence>
<proteinExistence type="predicted"/>
<dbReference type="RefSeq" id="WP_188392216.1">
    <property type="nucleotide sequence ID" value="NZ_BMEV01000033.1"/>
</dbReference>
<organism evidence="2 3">
    <name type="scientific">Compostibacillus humi</name>
    <dbReference type="NCBI Taxonomy" id="1245525"/>
    <lineage>
        <taxon>Bacteria</taxon>
        <taxon>Bacillati</taxon>
        <taxon>Bacillota</taxon>
        <taxon>Bacilli</taxon>
        <taxon>Bacillales</taxon>
        <taxon>Bacillaceae</taxon>
        <taxon>Compostibacillus</taxon>
    </lineage>
</organism>
<dbReference type="AlphaFoldDB" id="A0A8J2XF95"/>
<keyword evidence="3" id="KW-1185">Reference proteome</keyword>
<name>A0A8J2XF95_9BACI</name>
<sequence length="231" mass="26128">MSNKVLVIAAHPDDEVLGCGGTMAKHAKNNDQVYTAILAEGITSRDKKRDRKRYINEIRDLALAAQKANDILGAASLQMFDFPDNRMDSYDRLDVVKAVEELISKLKPDIVYTHHAGDVNIDHRRIHEAVVTACRPIPGKHLVKRILFFETASSTEWMTPGSAPGFVPNWYVDITDTLQQKLDALHEYEYEMRDWPHARSIKALEYQARWRGANIGAEAAEAFILGRNIEN</sequence>
<protein>
    <submittedName>
        <fullName evidence="2">PIG-L domain-containing protein</fullName>
    </submittedName>
</protein>
<reference evidence="2" key="2">
    <citation type="submission" date="2020-09" db="EMBL/GenBank/DDBJ databases">
        <authorList>
            <person name="Sun Q."/>
            <person name="Zhou Y."/>
        </authorList>
    </citation>
    <scope>NUCLEOTIDE SEQUENCE</scope>
    <source>
        <strain evidence="2">CGMCC 1.12360</strain>
    </source>
</reference>
<evidence type="ECO:0000256" key="1">
    <source>
        <dbReference type="ARBA" id="ARBA00001947"/>
    </source>
</evidence>